<dbReference type="Proteomes" id="UP000298390">
    <property type="component" value="Unassembled WGS sequence"/>
</dbReference>
<dbReference type="InterPro" id="IPR036640">
    <property type="entry name" value="ABC1_TM_sf"/>
</dbReference>
<evidence type="ECO:0000256" key="1">
    <source>
        <dbReference type="ARBA" id="ARBA00004128"/>
    </source>
</evidence>
<dbReference type="STRING" id="34475.A0A4Y9YMF2"/>
<feature type="transmembrane region" description="Helical" evidence="11">
    <location>
        <begin position="1106"/>
        <end position="1126"/>
    </location>
</feature>
<evidence type="ECO:0000256" key="5">
    <source>
        <dbReference type="ARBA" id="ARBA00022737"/>
    </source>
</evidence>
<keyword evidence="3" id="KW-0926">Vacuole</keyword>
<name>A0A4Y9YMF2_9APHY</name>
<feature type="region of interest" description="Disordered" evidence="10">
    <location>
        <begin position="749"/>
        <end position="787"/>
    </location>
</feature>
<dbReference type="InterPro" id="IPR027417">
    <property type="entry name" value="P-loop_NTPase"/>
</dbReference>
<evidence type="ECO:0000259" key="12">
    <source>
        <dbReference type="PROSITE" id="PS50893"/>
    </source>
</evidence>
<dbReference type="InterPro" id="IPR044746">
    <property type="entry name" value="ABCC_6TM_D1"/>
</dbReference>
<evidence type="ECO:0000256" key="9">
    <source>
        <dbReference type="ARBA" id="ARBA00023136"/>
    </source>
</evidence>
<dbReference type="GO" id="GO:0140359">
    <property type="term" value="F:ABC-type transporter activity"/>
    <property type="evidence" value="ECO:0007669"/>
    <property type="project" value="InterPro"/>
</dbReference>
<feature type="transmembrane region" description="Helical" evidence="11">
    <location>
        <begin position="480"/>
        <end position="506"/>
    </location>
</feature>
<feature type="transmembrane region" description="Helical" evidence="11">
    <location>
        <begin position="518"/>
        <end position="536"/>
    </location>
</feature>
<dbReference type="SUPFAM" id="SSF52540">
    <property type="entry name" value="P-loop containing nucleoside triphosphate hydrolases"/>
    <property type="match status" value="2"/>
</dbReference>
<accession>A0A4Y9YMF2</accession>
<keyword evidence="5" id="KW-0677">Repeat</keyword>
<evidence type="ECO:0000313" key="15">
    <source>
        <dbReference type="Proteomes" id="UP000298390"/>
    </source>
</evidence>
<evidence type="ECO:0000256" key="3">
    <source>
        <dbReference type="ARBA" id="ARBA00022554"/>
    </source>
</evidence>
<dbReference type="FunFam" id="1.20.1560.10:FF:000010">
    <property type="entry name" value="Multidrug resistance-associated ABC transporter"/>
    <property type="match status" value="1"/>
</dbReference>
<dbReference type="InterPro" id="IPR011527">
    <property type="entry name" value="ABC1_TM_dom"/>
</dbReference>
<reference evidence="14 15" key="1">
    <citation type="submission" date="2019-01" db="EMBL/GenBank/DDBJ databases">
        <title>Genome sequencing of the rare red list fungi Fomitopsis rosea.</title>
        <authorList>
            <person name="Buettner E."/>
            <person name="Kellner H."/>
        </authorList>
    </citation>
    <scope>NUCLEOTIDE SEQUENCE [LARGE SCALE GENOMIC DNA]</scope>
    <source>
        <strain evidence="14 15">DSM 105464</strain>
    </source>
</reference>
<organism evidence="14 15">
    <name type="scientific">Rhodofomes roseus</name>
    <dbReference type="NCBI Taxonomy" id="34475"/>
    <lineage>
        <taxon>Eukaryota</taxon>
        <taxon>Fungi</taxon>
        <taxon>Dikarya</taxon>
        <taxon>Basidiomycota</taxon>
        <taxon>Agaricomycotina</taxon>
        <taxon>Agaricomycetes</taxon>
        <taxon>Polyporales</taxon>
        <taxon>Rhodofomes</taxon>
    </lineage>
</organism>
<keyword evidence="4 11" id="KW-0812">Transmembrane</keyword>
<feature type="transmembrane region" description="Helical" evidence="11">
    <location>
        <begin position="243"/>
        <end position="265"/>
    </location>
</feature>
<feature type="transmembrane region" description="Helical" evidence="11">
    <location>
        <begin position="303"/>
        <end position="325"/>
    </location>
</feature>
<sequence length="1288" mass="142660">MPSLVLNSDIAGWGLSPPSEPAYNSVQIFDQVTVFLALPTALFILAGTLRCYTLRTAGVRPLRRLALLRVKLTLLALACVFETVSCFAAFAFTSPNSGSVLDVLALGVALPLTYLNHRCTRSSSTLLLLFLPVHVVWFALRYFLTGTAEPAKAFAAVLCFVVFVLECLGVERGEKTHCAAERPESPLFTANVFSVWSFSWLSDLLKRGSSTQLSTEDLYPLTQQDRAAPLEERLRKARETWKSLWAALILTYGGPYALAAVLKIIHDVLAFSQPQFLRWLLIYISRYQETQSSPRKGDLPVEGFAIVAAMFFASIAQTVILHQYFQICFETGMRVRSGIVTSIYQKSLSLANGHQYASGDILNLMSVDATRLQDLCTYGLILVSGPFQITLAFISLYRILGWSSFVGVAIMVFLLPFNTLIVRFLKRLQERLMKDRDHRTRRIGELLAHIRSIKFHAWENTFLRRVLSVRDNELAMLRKIGLVTSLNVAVWNGTPLLVAFASFAVASRVSATPLTPDIIFPSISLFMLLIYPLVLFGQAFTNIIEAVVSVKRVANFLAVGDFHTNGRRVIRNVKLEIGDEVLSVKDGEFRWSNDGSALPVLENIHLDVRKGELMGVMGRIGSGKTSLLSAAVGEMNQTRGELSGGQRARVALARAVYARTELIVLDDVLSALDMHVARHVFDHVIGPSGLLSTKARLVTTNSTHFLRWFDKILYLGPGNAPEIGTFADLTNDPGSQLCRLIKEHSALETANGMSSGDTTSLSSQGSTTGEYKVTEEHGQTNDKQRPRRMSFGKAVLHVAPSASSKPAKEHSEEGRVKTDVYVQYIKAASRTGFGCYVVFMMLQQVLVVAGNDTLRAWSEHNLETGRRDGALHYLLIYGAYSLTSTAMGTAAAILLWVVCSVRSSRRLHNSMLNSIMRAPLSFFELTPHGRIVNVASKDTYTVDQAIAKARLCCHHDDGLYLITSQDVEHTVRETCIGVMIVSVIGYHFPIFLVTVLPLGWFYITVMRYYLATSRQLKRLEATSRSPVFIWFSETLDGLSTIRTFNQQSIFITGLRDKLDLNQACYILSVTVNRWLAVRLEFVGATVILVAAVSALFTLGINGVNAGLVGFVLSFASNITVSLSWLVRSASEVERNAVSVERMLHYINLAPEAPYETLEPTPEKWPAKGKIEFRSINTRYRTDFDFALKDVTLKINPGEKLGVCGRTGSGKSTLLLSLFRMLEPTSGSIYIDGVDIAEVGLHDLRSAISIVPQVPDVFEGSIRENIDPTGAYQDRDIWEAVNQARLCLT</sequence>
<dbReference type="Pfam" id="PF00664">
    <property type="entry name" value="ABC_membrane"/>
    <property type="match status" value="3"/>
</dbReference>
<dbReference type="PROSITE" id="PS50893">
    <property type="entry name" value="ABC_TRANSPORTER_2"/>
    <property type="match status" value="1"/>
</dbReference>
<evidence type="ECO:0000256" key="6">
    <source>
        <dbReference type="ARBA" id="ARBA00022741"/>
    </source>
</evidence>
<dbReference type="Gene3D" id="1.20.1560.10">
    <property type="entry name" value="ABC transporter type 1, transmembrane domain"/>
    <property type="match status" value="2"/>
</dbReference>
<comment type="caution">
    <text evidence="14">The sequence shown here is derived from an EMBL/GenBank/DDBJ whole genome shotgun (WGS) entry which is preliminary data.</text>
</comment>
<comment type="subcellular location">
    <subcellularLocation>
        <location evidence="1">Vacuole membrane</location>
        <topology evidence="1">Multi-pass membrane protein</topology>
    </subcellularLocation>
</comment>
<feature type="domain" description="ABC transporter" evidence="12">
    <location>
        <begin position="467"/>
        <end position="742"/>
    </location>
</feature>
<feature type="transmembrane region" description="Helical" evidence="11">
    <location>
        <begin position="150"/>
        <end position="168"/>
    </location>
</feature>
<evidence type="ECO:0000256" key="10">
    <source>
        <dbReference type="SAM" id="MobiDB-lite"/>
    </source>
</evidence>
<dbReference type="InterPro" id="IPR056227">
    <property type="entry name" value="TMD0_ABC"/>
</dbReference>
<feature type="transmembrane region" description="Helical" evidence="11">
    <location>
        <begin position="988"/>
        <end position="1010"/>
    </location>
</feature>
<feature type="transmembrane region" description="Helical" evidence="11">
    <location>
        <begin position="127"/>
        <end position="144"/>
    </location>
</feature>
<evidence type="ECO:0000259" key="13">
    <source>
        <dbReference type="PROSITE" id="PS50929"/>
    </source>
</evidence>
<feature type="domain" description="ABC transmembrane type-1" evidence="13">
    <location>
        <begin position="837"/>
        <end position="1134"/>
    </location>
</feature>
<feature type="transmembrane region" description="Helical" evidence="11">
    <location>
        <begin position="32"/>
        <end position="52"/>
    </location>
</feature>
<dbReference type="Gene3D" id="3.40.50.300">
    <property type="entry name" value="P-loop containing nucleotide triphosphate hydrolases"/>
    <property type="match status" value="3"/>
</dbReference>
<dbReference type="InterPro" id="IPR003593">
    <property type="entry name" value="AAA+_ATPase"/>
</dbReference>
<dbReference type="CDD" id="cd18603">
    <property type="entry name" value="ABC_6TM_MRP1_2_3_6_D2_like"/>
    <property type="match status" value="1"/>
</dbReference>
<dbReference type="Pfam" id="PF24357">
    <property type="entry name" value="TMD0_ABC"/>
    <property type="match status" value="1"/>
</dbReference>
<dbReference type="InterPro" id="IPR017871">
    <property type="entry name" value="ABC_transporter-like_CS"/>
</dbReference>
<feature type="compositionally biased region" description="Low complexity" evidence="10">
    <location>
        <begin position="752"/>
        <end position="769"/>
    </location>
</feature>
<dbReference type="GO" id="GO:0000329">
    <property type="term" value="C:fungal-type vacuole membrane"/>
    <property type="evidence" value="ECO:0007669"/>
    <property type="project" value="UniProtKB-ARBA"/>
</dbReference>
<keyword evidence="7" id="KW-0067">ATP-binding</keyword>
<evidence type="ECO:0000256" key="8">
    <source>
        <dbReference type="ARBA" id="ARBA00022989"/>
    </source>
</evidence>
<evidence type="ECO:0000256" key="7">
    <source>
        <dbReference type="ARBA" id="ARBA00022840"/>
    </source>
</evidence>
<evidence type="ECO:0000256" key="4">
    <source>
        <dbReference type="ARBA" id="ARBA00022692"/>
    </source>
</evidence>
<dbReference type="GO" id="GO:0016887">
    <property type="term" value="F:ATP hydrolysis activity"/>
    <property type="evidence" value="ECO:0007669"/>
    <property type="project" value="InterPro"/>
</dbReference>
<keyword evidence="8 11" id="KW-1133">Transmembrane helix</keyword>
<feature type="transmembrane region" description="Helical" evidence="11">
    <location>
        <begin position="375"/>
        <end position="399"/>
    </location>
</feature>
<feature type="domain" description="ABC transmembrane type-1" evidence="13">
    <location>
        <begin position="257"/>
        <end position="545"/>
    </location>
</feature>
<dbReference type="SMART" id="SM00382">
    <property type="entry name" value="AAA"/>
    <property type="match status" value="2"/>
</dbReference>
<dbReference type="SUPFAM" id="SSF90123">
    <property type="entry name" value="ABC transporter transmembrane region"/>
    <property type="match status" value="2"/>
</dbReference>
<keyword evidence="9 11" id="KW-0472">Membrane</keyword>
<dbReference type="InterPro" id="IPR050173">
    <property type="entry name" value="ABC_transporter_C-like"/>
</dbReference>
<dbReference type="PANTHER" id="PTHR24223:SF443">
    <property type="entry name" value="MULTIDRUG-RESISTANCE LIKE PROTEIN 1, ISOFORM I"/>
    <property type="match status" value="1"/>
</dbReference>
<feature type="transmembrane region" description="Helical" evidence="11">
    <location>
        <begin position="874"/>
        <end position="898"/>
    </location>
</feature>
<dbReference type="PROSITE" id="PS00211">
    <property type="entry name" value="ABC_TRANSPORTER_1"/>
    <property type="match status" value="1"/>
</dbReference>
<proteinExistence type="predicted"/>
<feature type="compositionally biased region" description="Basic and acidic residues" evidence="10">
    <location>
        <begin position="772"/>
        <end position="784"/>
    </location>
</feature>
<keyword evidence="6" id="KW-0547">Nucleotide-binding</keyword>
<feature type="transmembrane region" description="Helical" evidence="11">
    <location>
        <begin position="1081"/>
        <end position="1100"/>
    </location>
</feature>
<dbReference type="FunFam" id="1.20.1560.10:FF:000020">
    <property type="entry name" value="ABC metal ion transporter"/>
    <property type="match status" value="1"/>
</dbReference>
<dbReference type="GO" id="GO:0005524">
    <property type="term" value="F:ATP binding"/>
    <property type="evidence" value="ECO:0007669"/>
    <property type="project" value="UniProtKB-KW"/>
</dbReference>
<dbReference type="InterPro" id="IPR003439">
    <property type="entry name" value="ABC_transporter-like_ATP-bd"/>
</dbReference>
<evidence type="ECO:0000256" key="2">
    <source>
        <dbReference type="ARBA" id="ARBA00022448"/>
    </source>
</evidence>
<keyword evidence="2" id="KW-0813">Transport</keyword>
<protein>
    <submittedName>
        <fullName evidence="14">Uncharacterized protein</fullName>
    </submittedName>
</protein>
<feature type="transmembrane region" description="Helical" evidence="11">
    <location>
        <begin position="72"/>
        <end position="92"/>
    </location>
</feature>
<feature type="transmembrane region" description="Helical" evidence="11">
    <location>
        <begin position="405"/>
        <end position="425"/>
    </location>
</feature>
<evidence type="ECO:0000313" key="14">
    <source>
        <dbReference type="EMBL" id="TFY62797.1"/>
    </source>
</evidence>
<dbReference type="EMBL" id="SEKV01000153">
    <property type="protein sequence ID" value="TFY62797.1"/>
    <property type="molecule type" value="Genomic_DNA"/>
</dbReference>
<gene>
    <name evidence="14" type="ORF">EVJ58_g3647</name>
</gene>
<dbReference type="PROSITE" id="PS50929">
    <property type="entry name" value="ABC_TM1F"/>
    <property type="match status" value="2"/>
</dbReference>
<dbReference type="Pfam" id="PF00005">
    <property type="entry name" value="ABC_tran"/>
    <property type="match status" value="2"/>
</dbReference>
<evidence type="ECO:0000256" key="11">
    <source>
        <dbReference type="SAM" id="Phobius"/>
    </source>
</evidence>
<dbReference type="CDD" id="cd18579">
    <property type="entry name" value="ABC_6TM_ABCC_D1"/>
    <property type="match status" value="1"/>
</dbReference>
<feature type="transmembrane region" description="Helical" evidence="11">
    <location>
        <begin position="98"/>
        <end position="115"/>
    </location>
</feature>
<dbReference type="PANTHER" id="PTHR24223">
    <property type="entry name" value="ATP-BINDING CASSETTE SUB-FAMILY C"/>
    <property type="match status" value="1"/>
</dbReference>